<reference evidence="2" key="1">
    <citation type="journal article" date="2023" name="bioRxiv">
        <title>Complete genome of the Medicago anthracnose fungus, Colletotrichum destructivum, reveals a mini-chromosome-like region within a core chromosome.</title>
        <authorList>
            <person name="Lapalu N."/>
            <person name="Simon A."/>
            <person name="Lu A."/>
            <person name="Plaumann P.-L."/>
            <person name="Amselem J."/>
            <person name="Pigne S."/>
            <person name="Auger A."/>
            <person name="Koch C."/>
            <person name="Dallery J.-F."/>
            <person name="O'Connell R.J."/>
        </authorList>
    </citation>
    <scope>NUCLEOTIDE SEQUENCE [LARGE SCALE GENOMIC DNA]</scope>
    <source>
        <strain evidence="2">CBS 520.97</strain>
    </source>
</reference>
<proteinExistence type="predicted"/>
<dbReference type="GeneID" id="87951684"/>
<keyword evidence="2" id="KW-1185">Reference proteome</keyword>
<sequence length="173" mass="20021">MWEDQNVHGVWKKWFMEMLAWYKPRDADVKLSRSDRAPTWSWGSLNRQIKFIGLFTRDESKVVSLDVWGAYGVRHVELNGRLLKDEAKVEPGEGERTEDWVTEYLDCKDSLEIEKASEVEYSLLGTVAHEHQALAVGLMVVSHEDGFYRRVGLALFSGMDVWRNVPCCSIKLR</sequence>
<dbReference type="KEGG" id="cdet:87951684"/>
<gene>
    <name evidence="1" type="ORF">CDEST_15184</name>
</gene>
<dbReference type="RefSeq" id="XP_062787391.1">
    <property type="nucleotide sequence ID" value="XM_062931340.1"/>
</dbReference>
<name>A0AAX4J495_9PEZI</name>
<dbReference type="AlphaFoldDB" id="A0AAX4J495"/>
<evidence type="ECO:0000313" key="1">
    <source>
        <dbReference type="EMBL" id="WQF90170.1"/>
    </source>
</evidence>
<protein>
    <submittedName>
        <fullName evidence="1">Uncharacterized protein</fullName>
    </submittedName>
</protein>
<dbReference type="EMBL" id="CP137315">
    <property type="protein sequence ID" value="WQF90170.1"/>
    <property type="molecule type" value="Genomic_DNA"/>
</dbReference>
<dbReference type="Proteomes" id="UP001322277">
    <property type="component" value="Chromosome 11"/>
</dbReference>
<accession>A0AAX4J495</accession>
<evidence type="ECO:0000313" key="2">
    <source>
        <dbReference type="Proteomes" id="UP001322277"/>
    </source>
</evidence>
<organism evidence="1 2">
    <name type="scientific">Colletotrichum destructivum</name>
    <dbReference type="NCBI Taxonomy" id="34406"/>
    <lineage>
        <taxon>Eukaryota</taxon>
        <taxon>Fungi</taxon>
        <taxon>Dikarya</taxon>
        <taxon>Ascomycota</taxon>
        <taxon>Pezizomycotina</taxon>
        <taxon>Sordariomycetes</taxon>
        <taxon>Hypocreomycetidae</taxon>
        <taxon>Glomerellales</taxon>
        <taxon>Glomerellaceae</taxon>
        <taxon>Colletotrichum</taxon>
        <taxon>Colletotrichum destructivum species complex</taxon>
    </lineage>
</organism>